<dbReference type="Proteomes" id="UP000037854">
    <property type="component" value="Unassembled WGS sequence"/>
</dbReference>
<gene>
    <name evidence="2" type="ORF">AFL42_12270</name>
</gene>
<evidence type="ECO:0000313" key="2">
    <source>
        <dbReference type="EMBL" id="KPH73511.1"/>
    </source>
</evidence>
<organism evidence="2 3">
    <name type="scientific">Oceanobacillus caeni</name>
    <dbReference type="NCBI Taxonomy" id="405946"/>
    <lineage>
        <taxon>Bacteria</taxon>
        <taxon>Bacillati</taxon>
        <taxon>Bacillota</taxon>
        <taxon>Bacilli</taxon>
        <taxon>Bacillales</taxon>
        <taxon>Bacillaceae</taxon>
        <taxon>Oceanobacillus</taxon>
    </lineage>
</organism>
<name>A0ABR5MHK8_9BACI</name>
<keyword evidence="3" id="KW-1185">Reference proteome</keyword>
<dbReference type="InterPro" id="IPR037126">
    <property type="entry name" value="PdaC/RsiV-like_sf"/>
</dbReference>
<comment type="caution">
    <text evidence="2">The sequence shown here is derived from an EMBL/GenBank/DDBJ whole genome shotgun (WGS) entry which is preliminary data.</text>
</comment>
<feature type="domain" description="DUF3298" evidence="1">
    <location>
        <begin position="77"/>
        <end position="147"/>
    </location>
</feature>
<sequence length="168" mass="19516">MNQTFVQKTQKLINEQAREMPTTIVEMDGSFEVKNNQRNVLSVSLSNYAYYYHAAHGLTLLRSVTFDLEKKKRCNLKDLFKHGSDYINRISEIVHKQITARDIPVITEFTKIEPNQYFYIADKTLVIYFQLYELAPYAFGFPMFPISVYDIQDIIDEEGPLGRMAASP</sequence>
<evidence type="ECO:0000313" key="3">
    <source>
        <dbReference type="Proteomes" id="UP000037854"/>
    </source>
</evidence>
<dbReference type="Gene3D" id="3.90.640.20">
    <property type="entry name" value="Heat-shock cognate protein, ATPase"/>
    <property type="match status" value="1"/>
</dbReference>
<proteinExistence type="predicted"/>
<dbReference type="EMBL" id="LGTK01000045">
    <property type="protein sequence ID" value="KPH73511.1"/>
    <property type="molecule type" value="Genomic_DNA"/>
</dbReference>
<protein>
    <recommendedName>
        <fullName evidence="1">DUF3298 domain-containing protein</fullName>
    </recommendedName>
</protein>
<dbReference type="Gene3D" id="3.30.565.40">
    <property type="entry name" value="Fervidobacterium nodosum Rt17-B1 like"/>
    <property type="match status" value="1"/>
</dbReference>
<dbReference type="InterPro" id="IPR021729">
    <property type="entry name" value="DUF3298"/>
</dbReference>
<reference evidence="2 3" key="1">
    <citation type="submission" date="2015-07" db="EMBL/GenBank/DDBJ databases">
        <title>High-quality draft genome sequence of Oceanobacillus caeni HM6, a bacillus isolated from a human feces.</title>
        <authorList>
            <person name="Kumar J."/>
            <person name="Verma M.K."/>
            <person name="Pandey R."/>
            <person name="Bhambi M."/>
            <person name="Chauhan N."/>
        </authorList>
    </citation>
    <scope>NUCLEOTIDE SEQUENCE [LARGE SCALE GENOMIC DNA]</scope>
    <source>
        <strain evidence="2 3">HM6</strain>
    </source>
</reference>
<dbReference type="Pfam" id="PF11738">
    <property type="entry name" value="DUF3298"/>
    <property type="match status" value="1"/>
</dbReference>
<evidence type="ECO:0000259" key="1">
    <source>
        <dbReference type="Pfam" id="PF11738"/>
    </source>
</evidence>
<accession>A0ABR5MHK8</accession>